<reference evidence="8" key="1">
    <citation type="submission" date="2016-10" db="EMBL/GenBank/DDBJ databases">
        <authorList>
            <person name="Varghese N."/>
        </authorList>
    </citation>
    <scope>NUCLEOTIDE SEQUENCE [LARGE SCALE GENOMIC DNA]</scope>
    <source>
        <strain evidence="8">DSM 44719</strain>
    </source>
</reference>
<dbReference type="InterPro" id="IPR016032">
    <property type="entry name" value="Sig_transdc_resp-reg_C-effctor"/>
</dbReference>
<keyword evidence="1 3" id="KW-0547">Nucleotide-binding</keyword>
<dbReference type="Gene3D" id="1.10.510.10">
    <property type="entry name" value="Transferase(Phosphotransferase) domain 1"/>
    <property type="match status" value="1"/>
</dbReference>
<feature type="domain" description="HTH luxR-type" evidence="6">
    <location>
        <begin position="1057"/>
        <end position="1122"/>
    </location>
</feature>
<dbReference type="InterPro" id="IPR027417">
    <property type="entry name" value="P-loop_NTPase"/>
</dbReference>
<dbReference type="Gene3D" id="1.25.40.10">
    <property type="entry name" value="Tetratricopeptide repeat domain"/>
    <property type="match status" value="1"/>
</dbReference>
<dbReference type="InterPro" id="IPR058852">
    <property type="entry name" value="HTH_77"/>
</dbReference>
<keyword evidence="7" id="KW-0808">Transferase</keyword>
<organism evidence="7 8">
    <name type="scientific">Rhodococcus jostii</name>
    <dbReference type="NCBI Taxonomy" id="132919"/>
    <lineage>
        <taxon>Bacteria</taxon>
        <taxon>Bacillati</taxon>
        <taxon>Actinomycetota</taxon>
        <taxon>Actinomycetes</taxon>
        <taxon>Mycobacteriales</taxon>
        <taxon>Nocardiaceae</taxon>
        <taxon>Rhodococcus</taxon>
    </lineage>
</organism>
<dbReference type="PROSITE" id="PS50043">
    <property type="entry name" value="HTH_LUXR_2"/>
    <property type="match status" value="1"/>
</dbReference>
<dbReference type="InterPro" id="IPR008271">
    <property type="entry name" value="Ser/Thr_kinase_AS"/>
</dbReference>
<proteinExistence type="predicted"/>
<gene>
    <name evidence="7" type="ORF">SAMN04490220_1951</name>
</gene>
<protein>
    <submittedName>
        <fullName evidence="7">Non-specific serine/threonine protein kinase</fullName>
    </submittedName>
</protein>
<evidence type="ECO:0000256" key="1">
    <source>
        <dbReference type="ARBA" id="ARBA00022741"/>
    </source>
</evidence>
<dbReference type="SUPFAM" id="SSF48452">
    <property type="entry name" value="TPR-like"/>
    <property type="match status" value="1"/>
</dbReference>
<dbReference type="InterPro" id="IPR011009">
    <property type="entry name" value="Kinase-like_dom_sf"/>
</dbReference>
<dbReference type="PANTHER" id="PTHR47691:SF3">
    <property type="entry name" value="HTH-TYPE TRANSCRIPTIONAL REGULATOR RV0890C-RELATED"/>
    <property type="match status" value="1"/>
</dbReference>
<dbReference type="GO" id="GO:0004674">
    <property type="term" value="F:protein serine/threonine kinase activity"/>
    <property type="evidence" value="ECO:0007669"/>
    <property type="project" value="UniProtKB-KW"/>
</dbReference>
<feature type="region of interest" description="Disordered" evidence="4">
    <location>
        <begin position="306"/>
        <end position="356"/>
    </location>
</feature>
<dbReference type="InterPro" id="IPR000792">
    <property type="entry name" value="Tscrpt_reg_LuxR_C"/>
</dbReference>
<dbReference type="Gene3D" id="3.40.50.300">
    <property type="entry name" value="P-loop containing nucleotide triphosphate hydrolases"/>
    <property type="match status" value="1"/>
</dbReference>
<evidence type="ECO:0000313" key="7">
    <source>
        <dbReference type="EMBL" id="SEC55968.1"/>
    </source>
</evidence>
<keyword evidence="7" id="KW-0418">Kinase</keyword>
<dbReference type="PROSITE" id="PS50011">
    <property type="entry name" value="PROTEIN_KINASE_DOM"/>
    <property type="match status" value="1"/>
</dbReference>
<dbReference type="PROSITE" id="PS00108">
    <property type="entry name" value="PROTEIN_KINASE_ST"/>
    <property type="match status" value="1"/>
</dbReference>
<dbReference type="Gene3D" id="3.30.200.20">
    <property type="entry name" value="Phosphorylase Kinase, domain 1"/>
    <property type="match status" value="1"/>
</dbReference>
<dbReference type="InterPro" id="IPR000719">
    <property type="entry name" value="Prot_kinase_dom"/>
</dbReference>
<dbReference type="InterPro" id="IPR036388">
    <property type="entry name" value="WH-like_DNA-bd_sf"/>
</dbReference>
<dbReference type="InterPro" id="IPR011990">
    <property type="entry name" value="TPR-like_helical_dom_sf"/>
</dbReference>
<feature type="binding site" evidence="3">
    <location>
        <position position="60"/>
    </location>
    <ligand>
        <name>ATP</name>
        <dbReference type="ChEBI" id="CHEBI:30616"/>
    </ligand>
</feature>
<dbReference type="PRINTS" id="PR00038">
    <property type="entry name" value="HTHLUXR"/>
</dbReference>
<keyword evidence="7" id="KW-0723">Serine/threonine-protein kinase</keyword>
<dbReference type="SMART" id="SM00220">
    <property type="entry name" value="S_TKc"/>
    <property type="match status" value="1"/>
</dbReference>
<dbReference type="RefSeq" id="WP_073368688.1">
    <property type="nucleotide sequence ID" value="NZ_FNTL01000004.1"/>
</dbReference>
<dbReference type="Pfam" id="PF00069">
    <property type="entry name" value="Pkinase"/>
    <property type="match status" value="1"/>
</dbReference>
<dbReference type="OrthoDB" id="9812579at2"/>
<dbReference type="Proteomes" id="UP000183407">
    <property type="component" value="Unassembled WGS sequence"/>
</dbReference>
<dbReference type="CDD" id="cd06170">
    <property type="entry name" value="LuxR_C_like"/>
    <property type="match status" value="1"/>
</dbReference>
<evidence type="ECO:0000313" key="8">
    <source>
        <dbReference type="Proteomes" id="UP000183407"/>
    </source>
</evidence>
<accession>A0A1H4TI68</accession>
<name>A0A1H4TI68_RHOJO</name>
<dbReference type="SMART" id="SM00421">
    <property type="entry name" value="HTH_LUXR"/>
    <property type="match status" value="1"/>
</dbReference>
<dbReference type="PROSITE" id="PS00107">
    <property type="entry name" value="PROTEIN_KINASE_ATP"/>
    <property type="match status" value="1"/>
</dbReference>
<dbReference type="SUPFAM" id="SSF52540">
    <property type="entry name" value="P-loop containing nucleoside triphosphate hydrolases"/>
    <property type="match status" value="1"/>
</dbReference>
<feature type="domain" description="Protein kinase" evidence="5">
    <location>
        <begin position="31"/>
        <end position="288"/>
    </location>
</feature>
<dbReference type="Gene3D" id="1.10.10.10">
    <property type="entry name" value="Winged helix-like DNA-binding domain superfamily/Winged helix DNA-binding domain"/>
    <property type="match status" value="1"/>
</dbReference>
<dbReference type="InterPro" id="IPR017441">
    <property type="entry name" value="Protein_kinase_ATP_BS"/>
</dbReference>
<keyword evidence="2 3" id="KW-0067">ATP-binding</keyword>
<dbReference type="AlphaFoldDB" id="A0A1H4TI68"/>
<dbReference type="EMBL" id="FNTL01000004">
    <property type="protein sequence ID" value="SEC55968.1"/>
    <property type="molecule type" value="Genomic_DNA"/>
</dbReference>
<evidence type="ECO:0000256" key="3">
    <source>
        <dbReference type="PROSITE-ProRule" id="PRU10141"/>
    </source>
</evidence>
<feature type="compositionally biased region" description="Basic and acidic residues" evidence="4">
    <location>
        <begin position="306"/>
        <end position="317"/>
    </location>
</feature>
<dbReference type="GO" id="GO:0006355">
    <property type="term" value="P:regulation of DNA-templated transcription"/>
    <property type="evidence" value="ECO:0007669"/>
    <property type="project" value="InterPro"/>
</dbReference>
<evidence type="ECO:0000256" key="2">
    <source>
        <dbReference type="ARBA" id="ARBA00022840"/>
    </source>
</evidence>
<dbReference type="GO" id="GO:0005524">
    <property type="term" value="F:ATP binding"/>
    <property type="evidence" value="ECO:0007669"/>
    <property type="project" value="UniProtKB-UniRule"/>
</dbReference>
<evidence type="ECO:0000259" key="5">
    <source>
        <dbReference type="PROSITE" id="PS50011"/>
    </source>
</evidence>
<dbReference type="SUPFAM" id="SSF46894">
    <property type="entry name" value="C-terminal effector domain of the bipartite response regulators"/>
    <property type="match status" value="1"/>
</dbReference>
<dbReference type="PANTHER" id="PTHR47691">
    <property type="entry name" value="REGULATOR-RELATED"/>
    <property type="match status" value="1"/>
</dbReference>
<dbReference type="Pfam" id="PF00196">
    <property type="entry name" value="GerE"/>
    <property type="match status" value="1"/>
</dbReference>
<dbReference type="Pfam" id="PF25872">
    <property type="entry name" value="HTH_77"/>
    <property type="match status" value="1"/>
</dbReference>
<sequence length="1134" mass="123246">MADFEPLPTQRDQISGVIASGDIADLDAAGFEEPVEIGHGGFGMVYRCRQPLLDRTVAIKVLTAELDPENLARFLREQQAMGRLSGHPHIANVLQVGATRSGRPYIVMQYHRHGSLESRIRRTGPLALAEALSIGVKLAGALETAHSARILHRDVKPANVLLTEYGEPQLTDFGIARIAGAFETTTGTIAGSPAFTAPEVLKGQSPSPASDIYSLGATLFCAITGHAAFERNSGEKIVAQFLRITTEPVPDLRQQGIAADVAAAIEHAMADQPKERPATAAELGEELRRAQRNTGVHVDAMALRGDELSTEHRHDQDSASAIPRSREAATDNPDPLKTGARNPSIATLPSESDAIHRGEGRLPLNLTSFVGRRREITEARGLLSDSRLVTLTGIGGVGKSRLALRIAEDSRRVFHEGAWLVELGELKEPDLLVETVSAALGLRDRSARPPFVVLAEQLADKQLLLILDNCEHLVDAVAPLAEALLRTCSSLRILATSRESLGVRGEITMRVPPLAVPDQNVSASLSETSRYDAIALFAQRAAAVVPGFTLTDDNRDFVARICRTLEGLPLPIELAAARLSALSAEQILQRLNDRFRLLTGGNRDAPTRQQTLRLCIDWSHDLCSVEEQQLWARLAVFASTFDLDAVEGICTGHVAQHDVLDLIASLIDKSILIREEVGSAVRFRLLNTLRDYGREKLQESGEYAQFRRRHRDWYGQLAVRAKADWVGSQQLVWLARLDSELPNLRDAMEFCITEPGEAETGIKIANAVYTLWRSRGLFSEGRHWFNRVLSFQSGQLTADRVEALCADSMLAGLQSDLPACTALTAEARTVAEQLGDTATSALVTCAEGYLDVFRGDLPRAVPHFKEAIEVFRENAVPALNETVALAGLAYAVGQLGDTTQALATYREMTALTDTQGEAFWKAESLVGLSLAMWQQGDRQRATNLAEDALRAALTVKDLFSCAWCLEVMAWIAADHGSTQRAAQLLGAADTLFCDTGSATAAFPSLPIHHDECQRRVRSSLGERAFDAALQRGRELSLKEAAALALDEKLQASTPSAPKQPSRILTPREQQIAELVAQGLTNRAIADKLVISQRTAAGHVEHVLTKLGFTSRTQIAAWVVEQAQQGPTASHPELT</sequence>
<dbReference type="GO" id="GO:0003677">
    <property type="term" value="F:DNA binding"/>
    <property type="evidence" value="ECO:0007669"/>
    <property type="project" value="InterPro"/>
</dbReference>
<evidence type="ECO:0000259" key="6">
    <source>
        <dbReference type="PROSITE" id="PS50043"/>
    </source>
</evidence>
<dbReference type="PRINTS" id="PR00364">
    <property type="entry name" value="DISEASERSIST"/>
</dbReference>
<dbReference type="SUPFAM" id="SSF56112">
    <property type="entry name" value="Protein kinase-like (PK-like)"/>
    <property type="match status" value="1"/>
</dbReference>
<dbReference type="CDD" id="cd14014">
    <property type="entry name" value="STKc_PknB_like"/>
    <property type="match status" value="1"/>
</dbReference>
<evidence type="ECO:0000256" key="4">
    <source>
        <dbReference type="SAM" id="MobiDB-lite"/>
    </source>
</evidence>